<gene>
    <name evidence="1" type="ORF">LTS18_001969</name>
</gene>
<name>A0ACC3CSH1_9PEZI</name>
<feature type="non-terminal residue" evidence="1">
    <location>
        <position position="1"/>
    </location>
</feature>
<dbReference type="Proteomes" id="UP001186974">
    <property type="component" value="Unassembled WGS sequence"/>
</dbReference>
<sequence>SGFIASLFGGNKKRSEKELSSKKAMSLRGLSPEPPPRILKPDVDYNWTRFSILEERAIYRMAHIKLANPRRELYSQVLLSNFMYSYLAKVQQMHPQIQIPQSAAQKSQQRQAAQQRKAQEQHPQQQPQHQPDEYSYNQRYQQQQQDRPVSSSSTGSVSEIVHSEAPMSADGDHGSLVGRPDSRAAQYNNHHVNLQNSAQRGGDSAYTVASGQNYLGMQNDRFLQQPIFDEPKADGNLSTW</sequence>
<protein>
    <submittedName>
        <fullName evidence="1">Uncharacterized protein</fullName>
    </submittedName>
</protein>
<proteinExistence type="predicted"/>
<comment type="caution">
    <text evidence="1">The sequence shown here is derived from an EMBL/GenBank/DDBJ whole genome shotgun (WGS) entry which is preliminary data.</text>
</comment>
<accession>A0ACC3CSH1</accession>
<evidence type="ECO:0000313" key="1">
    <source>
        <dbReference type="EMBL" id="KAK3044175.1"/>
    </source>
</evidence>
<evidence type="ECO:0000313" key="2">
    <source>
        <dbReference type="Proteomes" id="UP001186974"/>
    </source>
</evidence>
<dbReference type="EMBL" id="JAWDJW010012322">
    <property type="protein sequence ID" value="KAK3044175.1"/>
    <property type="molecule type" value="Genomic_DNA"/>
</dbReference>
<keyword evidence="2" id="KW-1185">Reference proteome</keyword>
<reference evidence="1" key="1">
    <citation type="submission" date="2024-09" db="EMBL/GenBank/DDBJ databases">
        <title>Black Yeasts Isolated from many extreme environments.</title>
        <authorList>
            <person name="Coleine C."/>
            <person name="Stajich J.E."/>
            <person name="Selbmann L."/>
        </authorList>
    </citation>
    <scope>NUCLEOTIDE SEQUENCE</scope>
    <source>
        <strain evidence="1">CCFEE 5737</strain>
    </source>
</reference>
<organism evidence="1 2">
    <name type="scientific">Coniosporium uncinatum</name>
    <dbReference type="NCBI Taxonomy" id="93489"/>
    <lineage>
        <taxon>Eukaryota</taxon>
        <taxon>Fungi</taxon>
        <taxon>Dikarya</taxon>
        <taxon>Ascomycota</taxon>
        <taxon>Pezizomycotina</taxon>
        <taxon>Dothideomycetes</taxon>
        <taxon>Dothideomycetes incertae sedis</taxon>
        <taxon>Coniosporium</taxon>
    </lineage>
</organism>